<dbReference type="AlphaFoldDB" id="A0ABD5RZQ1"/>
<evidence type="ECO:0000313" key="2">
    <source>
        <dbReference type="Proteomes" id="UP001596328"/>
    </source>
</evidence>
<protein>
    <submittedName>
        <fullName evidence="1">Uncharacterized protein</fullName>
    </submittedName>
</protein>
<feature type="non-terminal residue" evidence="1">
    <location>
        <position position="62"/>
    </location>
</feature>
<evidence type="ECO:0000313" key="1">
    <source>
        <dbReference type="EMBL" id="MFC6724393.1"/>
    </source>
</evidence>
<accession>A0ABD5RZQ1</accession>
<organism evidence="1 2">
    <name type="scientific">Halobium palmae</name>
    <dbReference type="NCBI Taxonomy" id="1776492"/>
    <lineage>
        <taxon>Archaea</taxon>
        <taxon>Methanobacteriati</taxon>
        <taxon>Methanobacteriota</taxon>
        <taxon>Stenosarchaea group</taxon>
        <taxon>Halobacteria</taxon>
        <taxon>Halobacteriales</taxon>
        <taxon>Haloferacaceae</taxon>
        <taxon>Halobium</taxon>
    </lineage>
</organism>
<dbReference type="Proteomes" id="UP001596328">
    <property type="component" value="Unassembled WGS sequence"/>
</dbReference>
<dbReference type="PROSITE" id="PS51257">
    <property type="entry name" value="PROKAR_LIPOPROTEIN"/>
    <property type="match status" value="1"/>
</dbReference>
<proteinExistence type="predicted"/>
<comment type="caution">
    <text evidence="1">The sequence shown here is derived from an EMBL/GenBank/DDBJ whole genome shotgun (WGS) entry which is preliminary data.</text>
</comment>
<dbReference type="EMBL" id="JBHSWU010000169">
    <property type="protein sequence ID" value="MFC6724393.1"/>
    <property type="molecule type" value="Genomic_DNA"/>
</dbReference>
<name>A0ABD5RZQ1_9EURY</name>
<sequence>MRFAALALAGVGLLVVALSLPVSGGSCTGVESIDPSGAYRLLWFDAGALQLHYTPNGGLSRC</sequence>
<reference evidence="1 2" key="1">
    <citation type="journal article" date="2019" name="Int. J. Syst. Evol. Microbiol.">
        <title>The Global Catalogue of Microorganisms (GCM) 10K type strain sequencing project: providing services to taxonomists for standard genome sequencing and annotation.</title>
        <authorList>
            <consortium name="The Broad Institute Genomics Platform"/>
            <consortium name="The Broad Institute Genome Sequencing Center for Infectious Disease"/>
            <person name="Wu L."/>
            <person name="Ma J."/>
        </authorList>
    </citation>
    <scope>NUCLEOTIDE SEQUENCE [LARGE SCALE GENOMIC DNA]</scope>
    <source>
        <strain evidence="1 2">NBRC 111368</strain>
    </source>
</reference>
<keyword evidence="2" id="KW-1185">Reference proteome</keyword>
<gene>
    <name evidence="1" type="ORF">ACFQE1_08405</name>
</gene>